<evidence type="ECO:0008006" key="3">
    <source>
        <dbReference type="Google" id="ProtNLM"/>
    </source>
</evidence>
<reference evidence="1 2" key="1">
    <citation type="journal article" date="2016" name="Mol. Biol. Evol.">
        <title>Comparative Genomics of Early-Diverging Mushroom-Forming Fungi Provides Insights into the Origins of Lignocellulose Decay Capabilities.</title>
        <authorList>
            <person name="Nagy L.G."/>
            <person name="Riley R."/>
            <person name="Tritt A."/>
            <person name="Adam C."/>
            <person name="Daum C."/>
            <person name="Floudas D."/>
            <person name="Sun H."/>
            <person name="Yadav J.S."/>
            <person name="Pangilinan J."/>
            <person name="Larsson K.H."/>
            <person name="Matsuura K."/>
            <person name="Barry K."/>
            <person name="Labutti K."/>
            <person name="Kuo R."/>
            <person name="Ohm R.A."/>
            <person name="Bhattacharya S.S."/>
            <person name="Shirouzu T."/>
            <person name="Yoshinaga Y."/>
            <person name="Martin F.M."/>
            <person name="Grigoriev I.V."/>
            <person name="Hibbett D.S."/>
        </authorList>
    </citation>
    <scope>NUCLEOTIDE SEQUENCE [LARGE SCALE GENOMIC DNA]</scope>
    <source>
        <strain evidence="1 2">HHB12029</strain>
    </source>
</reference>
<accession>A0A165E8V7</accession>
<dbReference type="OrthoDB" id="3145912at2759"/>
<dbReference type="Proteomes" id="UP000077266">
    <property type="component" value="Unassembled WGS sequence"/>
</dbReference>
<evidence type="ECO:0000313" key="1">
    <source>
        <dbReference type="EMBL" id="KZV86345.1"/>
    </source>
</evidence>
<name>A0A165E8V7_EXIGL</name>
<evidence type="ECO:0000313" key="2">
    <source>
        <dbReference type="Proteomes" id="UP000077266"/>
    </source>
</evidence>
<organism evidence="1 2">
    <name type="scientific">Exidia glandulosa HHB12029</name>
    <dbReference type="NCBI Taxonomy" id="1314781"/>
    <lineage>
        <taxon>Eukaryota</taxon>
        <taxon>Fungi</taxon>
        <taxon>Dikarya</taxon>
        <taxon>Basidiomycota</taxon>
        <taxon>Agaricomycotina</taxon>
        <taxon>Agaricomycetes</taxon>
        <taxon>Auriculariales</taxon>
        <taxon>Exidiaceae</taxon>
        <taxon>Exidia</taxon>
    </lineage>
</organism>
<dbReference type="AlphaFoldDB" id="A0A165E8V7"/>
<dbReference type="EMBL" id="KV426159">
    <property type="protein sequence ID" value="KZV86345.1"/>
    <property type="molecule type" value="Genomic_DNA"/>
</dbReference>
<dbReference type="InParanoid" id="A0A165E8V7"/>
<proteinExistence type="predicted"/>
<gene>
    <name evidence="1" type="ORF">EXIGLDRAFT_724885</name>
</gene>
<protein>
    <recommendedName>
        <fullName evidence="3">F-box domain-containing protein</fullName>
    </recommendedName>
</protein>
<sequence length="321" mass="36489">MAKQKQPQRPARPVSRPLTRQTLHELASWAQQFAHLPLELARMIIAVTARLNVASNAAWVARSLALVCREFRAVVEPILLETMRITATNADFFRYKDPWQLDRFTKRTKRLVVDGPPFMAFNLHFFAAVQEFKGRPRHLDMFVRACGSRFQPRVVTIQNAAFMSDLEDSTWNALQTLECTTHLHMQECTPQHLMHLRNNLPPGVRYLVLDPSGHNSTSVEELVALVYTFLDESAPSSIERLLVRTPYLSDERRTALVHALGTLAAATGERRLCVDDELLLVRAKHGPVRQRIADEEARVSLWFTGHPLYTESDSSFPAVVS</sequence>
<keyword evidence="2" id="KW-1185">Reference proteome</keyword>